<reference evidence="3" key="1">
    <citation type="submission" date="2020-10" db="EMBL/GenBank/DDBJ databases">
        <authorList>
            <person name="Gilroy R."/>
        </authorList>
    </citation>
    <scope>NUCLEOTIDE SEQUENCE</scope>
    <source>
        <strain evidence="3">G3-3990</strain>
    </source>
</reference>
<dbReference type="AlphaFoldDB" id="A0A9D9HTU3"/>
<reference evidence="3" key="2">
    <citation type="journal article" date="2021" name="PeerJ">
        <title>Extensive microbial diversity within the chicken gut microbiome revealed by metagenomics and culture.</title>
        <authorList>
            <person name="Gilroy R."/>
            <person name="Ravi A."/>
            <person name="Getino M."/>
            <person name="Pursley I."/>
            <person name="Horton D.L."/>
            <person name="Alikhan N.F."/>
            <person name="Baker D."/>
            <person name="Gharbi K."/>
            <person name="Hall N."/>
            <person name="Watson M."/>
            <person name="Adriaenssens E.M."/>
            <person name="Foster-Nyarko E."/>
            <person name="Jarju S."/>
            <person name="Secka A."/>
            <person name="Antonio M."/>
            <person name="Oren A."/>
            <person name="Chaudhuri R.R."/>
            <person name="La Ragione R."/>
            <person name="Hildebrand F."/>
            <person name="Pallen M.J."/>
        </authorList>
    </citation>
    <scope>NUCLEOTIDE SEQUENCE</scope>
    <source>
        <strain evidence="3">G3-3990</strain>
    </source>
</reference>
<feature type="transmembrane region" description="Helical" evidence="1">
    <location>
        <begin position="219"/>
        <end position="238"/>
    </location>
</feature>
<feature type="transmembrane region" description="Helical" evidence="1">
    <location>
        <begin position="259"/>
        <end position="277"/>
    </location>
</feature>
<keyword evidence="1" id="KW-1133">Transmembrane helix</keyword>
<dbReference type="Proteomes" id="UP000823641">
    <property type="component" value="Unassembled WGS sequence"/>
</dbReference>
<name>A0A9D9HTU3_9BACT</name>
<dbReference type="Pfam" id="PF01757">
    <property type="entry name" value="Acyl_transf_3"/>
    <property type="match status" value="1"/>
</dbReference>
<keyword evidence="3" id="KW-0012">Acyltransferase</keyword>
<evidence type="ECO:0000259" key="2">
    <source>
        <dbReference type="Pfam" id="PF01757"/>
    </source>
</evidence>
<gene>
    <name evidence="3" type="ORF">IAA73_05335</name>
</gene>
<feature type="transmembrane region" description="Helical" evidence="1">
    <location>
        <begin position="36"/>
        <end position="58"/>
    </location>
</feature>
<protein>
    <submittedName>
        <fullName evidence="3">Acyltransferase</fullName>
    </submittedName>
</protein>
<dbReference type="GO" id="GO:0016747">
    <property type="term" value="F:acyltransferase activity, transferring groups other than amino-acyl groups"/>
    <property type="evidence" value="ECO:0007669"/>
    <property type="project" value="InterPro"/>
</dbReference>
<sequence length="328" mass="38083">MVKHRDISIDIVKFLAVFLIINSHADIMYAKYASLATGGAIGDALFLFCSGYTLFWSGTKRFDNWYKRRISRIYPSVIACLGIAIIFGYEYIDKLTYIKIGGGEFVIAIMVYYILLYGVQRYCMRHFKWVVAALVVATLVAYWFFPYKYETSSKGIYGITTLFRWIPYFGMMLMGAWIGLKVKNSVMNVRTRWTDGLLLLGCIGIFYGIQLLSKRYVTIASWQIVTLPFLAGIVYYIWKLCNAKCLRRIYENKFCNKTIMLIGGLCLESYLIQRYLFTDALNQIFPLNLPIITAYILLMAYICRCVARAFSQTFRTEEYEWSKVFSLK</sequence>
<dbReference type="InterPro" id="IPR002656">
    <property type="entry name" value="Acyl_transf_3_dom"/>
</dbReference>
<feature type="transmembrane region" description="Helical" evidence="1">
    <location>
        <begin position="12"/>
        <end position="30"/>
    </location>
</feature>
<proteinExistence type="predicted"/>
<evidence type="ECO:0000256" key="1">
    <source>
        <dbReference type="SAM" id="Phobius"/>
    </source>
</evidence>
<feature type="transmembrane region" description="Helical" evidence="1">
    <location>
        <begin position="165"/>
        <end position="182"/>
    </location>
</feature>
<feature type="transmembrane region" description="Helical" evidence="1">
    <location>
        <begin position="194"/>
        <end position="213"/>
    </location>
</feature>
<accession>A0A9D9HTU3</accession>
<keyword evidence="1" id="KW-0812">Transmembrane</keyword>
<feature type="transmembrane region" description="Helical" evidence="1">
    <location>
        <begin position="95"/>
        <end position="115"/>
    </location>
</feature>
<feature type="transmembrane region" description="Helical" evidence="1">
    <location>
        <begin position="289"/>
        <end position="307"/>
    </location>
</feature>
<comment type="caution">
    <text evidence="3">The sequence shown here is derived from an EMBL/GenBank/DDBJ whole genome shotgun (WGS) entry which is preliminary data.</text>
</comment>
<dbReference type="EMBL" id="JADIMG010000053">
    <property type="protein sequence ID" value="MBO8459743.1"/>
    <property type="molecule type" value="Genomic_DNA"/>
</dbReference>
<feature type="transmembrane region" description="Helical" evidence="1">
    <location>
        <begin position="70"/>
        <end position="89"/>
    </location>
</feature>
<keyword evidence="1" id="KW-0472">Membrane</keyword>
<keyword evidence="3" id="KW-0808">Transferase</keyword>
<feature type="domain" description="Acyltransferase 3" evidence="2">
    <location>
        <begin position="7"/>
        <end position="302"/>
    </location>
</feature>
<feature type="transmembrane region" description="Helical" evidence="1">
    <location>
        <begin position="127"/>
        <end position="145"/>
    </location>
</feature>
<organism evidence="3 4">
    <name type="scientific">Candidatus Gallipaludibacter merdavium</name>
    <dbReference type="NCBI Taxonomy" id="2840839"/>
    <lineage>
        <taxon>Bacteria</taxon>
        <taxon>Pseudomonadati</taxon>
        <taxon>Bacteroidota</taxon>
        <taxon>Bacteroidia</taxon>
        <taxon>Bacteroidales</taxon>
        <taxon>Candidatus Gallipaludibacter</taxon>
    </lineage>
</organism>
<evidence type="ECO:0000313" key="4">
    <source>
        <dbReference type="Proteomes" id="UP000823641"/>
    </source>
</evidence>
<evidence type="ECO:0000313" key="3">
    <source>
        <dbReference type="EMBL" id="MBO8459743.1"/>
    </source>
</evidence>